<proteinExistence type="inferred from homology"/>
<dbReference type="SUPFAM" id="SSF51735">
    <property type="entry name" value="NAD(P)-binding Rossmann-fold domains"/>
    <property type="match status" value="1"/>
</dbReference>
<dbReference type="InterPro" id="IPR051164">
    <property type="entry name" value="NmrA-like_oxidored"/>
</dbReference>
<evidence type="ECO:0000256" key="1">
    <source>
        <dbReference type="ARBA" id="ARBA00006328"/>
    </source>
</evidence>
<comment type="similarity">
    <text evidence="1">Belongs to the NmrA-type oxidoreductase family.</text>
</comment>
<evidence type="ECO:0000256" key="2">
    <source>
        <dbReference type="ARBA" id="ARBA00022857"/>
    </source>
</evidence>
<reference evidence="4 5" key="1">
    <citation type="journal article" date="2016" name="Proc. Natl. Acad. Sci. U.S.A.">
        <title>Lipid metabolic changes in an early divergent fungus govern the establishment of a mutualistic symbiosis with endobacteria.</title>
        <authorList>
            <person name="Lastovetsky O.A."/>
            <person name="Gaspar M.L."/>
            <person name="Mondo S.J."/>
            <person name="LaButti K.M."/>
            <person name="Sandor L."/>
            <person name="Grigoriev I.V."/>
            <person name="Henry S.A."/>
            <person name="Pawlowska T.E."/>
        </authorList>
    </citation>
    <scope>NUCLEOTIDE SEQUENCE [LARGE SCALE GENOMIC DNA]</scope>
    <source>
        <strain evidence="4 5">ATCC 11559</strain>
    </source>
</reference>
<dbReference type="Proteomes" id="UP000242381">
    <property type="component" value="Unassembled WGS sequence"/>
</dbReference>
<protein>
    <recommendedName>
        <fullName evidence="3">NmrA-like domain-containing protein</fullName>
    </recommendedName>
</protein>
<name>A0A1X0RY88_RHIZD</name>
<dbReference type="PANTHER" id="PTHR42748">
    <property type="entry name" value="NITROGEN METABOLITE REPRESSION PROTEIN NMRA FAMILY MEMBER"/>
    <property type="match status" value="1"/>
</dbReference>
<evidence type="ECO:0000313" key="5">
    <source>
        <dbReference type="Proteomes" id="UP000242381"/>
    </source>
</evidence>
<dbReference type="GO" id="GO:0005634">
    <property type="term" value="C:nucleus"/>
    <property type="evidence" value="ECO:0007669"/>
    <property type="project" value="TreeGrafter"/>
</dbReference>
<dbReference type="VEuPathDB" id="FungiDB:BCV72DRAFT_246915"/>
<dbReference type="PANTHER" id="PTHR42748:SF22">
    <property type="entry name" value="NMRA-LIKE DOMAIN-CONTAINING PROTEIN"/>
    <property type="match status" value="1"/>
</dbReference>
<keyword evidence="2" id="KW-0521">NADP</keyword>
<dbReference type="Pfam" id="PF05368">
    <property type="entry name" value="NmrA"/>
    <property type="match status" value="1"/>
</dbReference>
<gene>
    <name evidence="4" type="ORF">BCV71DRAFT_256384</name>
</gene>
<dbReference type="InterPro" id="IPR008030">
    <property type="entry name" value="NmrA-like"/>
</dbReference>
<dbReference type="InterPro" id="IPR036291">
    <property type="entry name" value="NAD(P)-bd_dom_sf"/>
</dbReference>
<accession>A0A1X0RY88</accession>
<organism evidence="4 5">
    <name type="scientific">Rhizopus microsporus</name>
    <dbReference type="NCBI Taxonomy" id="58291"/>
    <lineage>
        <taxon>Eukaryota</taxon>
        <taxon>Fungi</taxon>
        <taxon>Fungi incertae sedis</taxon>
        <taxon>Mucoromycota</taxon>
        <taxon>Mucoromycotina</taxon>
        <taxon>Mucoromycetes</taxon>
        <taxon>Mucorales</taxon>
        <taxon>Mucorineae</taxon>
        <taxon>Rhizopodaceae</taxon>
        <taxon>Rhizopus</taxon>
    </lineage>
</organism>
<dbReference type="Gene3D" id="3.40.50.720">
    <property type="entry name" value="NAD(P)-binding Rossmann-like Domain"/>
    <property type="match status" value="1"/>
</dbReference>
<feature type="domain" description="NmrA-like" evidence="3">
    <location>
        <begin position="41"/>
        <end position="223"/>
    </location>
</feature>
<evidence type="ECO:0000259" key="3">
    <source>
        <dbReference type="Pfam" id="PF05368"/>
    </source>
</evidence>
<dbReference type="EMBL" id="KV921368">
    <property type="protein sequence ID" value="ORE16996.1"/>
    <property type="molecule type" value="Genomic_DNA"/>
</dbReference>
<sequence>MSSSINSRNICVVTNGDSYPGYISSYRILCAMKKREDRFANECKLRVLCRDKESHRMRLLKEMGAEVVKVDYRNENKLREMMKDAAHVCLIPEHSRERVEEAQCVIMAAKHQGVEHISMHSIVGCDRASEHSSGEEQKYRHLAQYHQIEKMVKEQFGNNHCIVRICLFNQMFYFMAPQIESEGILALPVKEDAKWGCIDLNDWVNAIYNLARKEHEKRGRGIGSTGKKQLYQFTPQHVMSSKEIAREIGEGLGSQELRYKRISDDEMRQYLRKMREDERFREEPKHEKEPKWDQDGPWSYPIGRYLNDHLIELMLEYWRMANDGKQEIHTNDLKEVLETEPRSVRDYFHKNRNQFREFKLNKDNGHCKRALLEYPSITRSLCIQTCLHISVI</sequence>
<dbReference type="AlphaFoldDB" id="A0A1X0RY88"/>
<dbReference type="OMA" id="QLFYYLA"/>
<evidence type="ECO:0000313" key="4">
    <source>
        <dbReference type="EMBL" id="ORE16996.1"/>
    </source>
</evidence>